<protein>
    <recommendedName>
        <fullName evidence="3">TonB-dependent receptor</fullName>
    </recommendedName>
</protein>
<organism evidence="1 2">
    <name type="scientific">Hymenobacter volaticus</name>
    <dbReference type="NCBI Taxonomy" id="2932254"/>
    <lineage>
        <taxon>Bacteria</taxon>
        <taxon>Pseudomonadati</taxon>
        <taxon>Bacteroidota</taxon>
        <taxon>Cytophagia</taxon>
        <taxon>Cytophagales</taxon>
        <taxon>Hymenobacteraceae</taxon>
        <taxon>Hymenobacter</taxon>
    </lineage>
</organism>
<dbReference type="RefSeq" id="WP_245119121.1">
    <property type="nucleotide sequence ID" value="NZ_CP095061.1"/>
</dbReference>
<dbReference type="Proteomes" id="UP000830401">
    <property type="component" value="Chromosome"/>
</dbReference>
<name>A0ABY4G2L6_9BACT</name>
<proteinExistence type="predicted"/>
<evidence type="ECO:0000313" key="2">
    <source>
        <dbReference type="Proteomes" id="UP000830401"/>
    </source>
</evidence>
<keyword evidence="2" id="KW-1185">Reference proteome</keyword>
<gene>
    <name evidence="1" type="ORF">MUN86_16320</name>
</gene>
<dbReference type="EMBL" id="CP095061">
    <property type="protein sequence ID" value="UOQ65112.1"/>
    <property type="molecule type" value="Genomic_DNA"/>
</dbReference>
<evidence type="ECO:0008006" key="3">
    <source>
        <dbReference type="Google" id="ProtNLM"/>
    </source>
</evidence>
<dbReference type="SUPFAM" id="SSF56935">
    <property type="entry name" value="Porins"/>
    <property type="match status" value="1"/>
</dbReference>
<reference evidence="1" key="1">
    <citation type="submission" date="2022-04" db="EMBL/GenBank/DDBJ databases">
        <title>Hymenobacter sp. isolated from the air.</title>
        <authorList>
            <person name="Won M."/>
            <person name="Lee C.-M."/>
            <person name="Woen H.-Y."/>
            <person name="Kwon S.-W."/>
        </authorList>
    </citation>
    <scope>NUCLEOTIDE SEQUENCE</scope>
    <source>
        <strain evidence="1">5420S-77</strain>
    </source>
</reference>
<sequence>MIVLENTNKGYQYNLTGQLKKDFDNGLYVQAAYTYTQAKDVTSNPGEIAADAYQRNPVVGNANNPQLAYSDFGLRHRVIGAAGKRFAYADDRLATTISFFFEAAQGNRFSYTYAGDLNRDGIPGNDLLFVPANRDQINLVDIRDQSGNVLVTAAQQWEQLNAYINQDDYLSDRRGGYTARNGAISPWYTQLDARVLQDFSVKTGERKHTLQLSLDVQNLGNLLNSDWGVRRVYANNRFIETSYLPAAPTRLLTSSVAATKPLSTTPT</sequence>
<accession>A0ABY4G2L6</accession>
<evidence type="ECO:0000313" key="1">
    <source>
        <dbReference type="EMBL" id="UOQ65112.1"/>
    </source>
</evidence>